<dbReference type="AlphaFoldDB" id="A0ABD2MGK4"/>
<proteinExistence type="predicted"/>
<comment type="caution">
    <text evidence="1">The sequence shown here is derived from an EMBL/GenBank/DDBJ whole genome shotgun (WGS) entry which is preliminary data.</text>
</comment>
<organism evidence="1 2">
    <name type="scientific">Cryptolaemus montrouzieri</name>
    <dbReference type="NCBI Taxonomy" id="559131"/>
    <lineage>
        <taxon>Eukaryota</taxon>
        <taxon>Metazoa</taxon>
        <taxon>Ecdysozoa</taxon>
        <taxon>Arthropoda</taxon>
        <taxon>Hexapoda</taxon>
        <taxon>Insecta</taxon>
        <taxon>Pterygota</taxon>
        <taxon>Neoptera</taxon>
        <taxon>Endopterygota</taxon>
        <taxon>Coleoptera</taxon>
        <taxon>Polyphaga</taxon>
        <taxon>Cucujiformia</taxon>
        <taxon>Coccinelloidea</taxon>
        <taxon>Coccinellidae</taxon>
        <taxon>Scymninae</taxon>
        <taxon>Scymnini</taxon>
        <taxon>Cryptolaemus</taxon>
    </lineage>
</organism>
<gene>
    <name evidence="1" type="ORF">HHI36_009693</name>
</gene>
<dbReference type="EMBL" id="JABFTP020000001">
    <property type="protein sequence ID" value="KAL3265489.1"/>
    <property type="molecule type" value="Genomic_DNA"/>
</dbReference>
<name>A0ABD2MGK4_9CUCU</name>
<sequence>MATSEKLESEEYFTDEDELENKVDISNKWTEVNGKGTYKEEKFRTDTLTTYKKGNRYQKKGKTPNHPYLLPLRESRCVKCAGKHNTKERKIQRNTVASCALCNEKGQLANYTECIVYKNKPEELQPKKITAIQNLQQVHDKAQEPVNAIVTGDSKPQEIAMPSKSSYSAVVVKPKIRLDVRLKTREELAQQSRNLIEQLWSAAEEATPVAKQKPDSDINYPLEIRDKLKERKRTRRVWHNTRNVADKRRFNQKNNQTNRKIKMLRGIPLLFKPGS</sequence>
<dbReference type="Proteomes" id="UP001516400">
    <property type="component" value="Unassembled WGS sequence"/>
</dbReference>
<reference evidence="1 2" key="1">
    <citation type="journal article" date="2021" name="BMC Biol.">
        <title>Horizontally acquired antibacterial genes associated with adaptive radiation of ladybird beetles.</title>
        <authorList>
            <person name="Li H.S."/>
            <person name="Tang X.F."/>
            <person name="Huang Y.H."/>
            <person name="Xu Z.Y."/>
            <person name="Chen M.L."/>
            <person name="Du X.Y."/>
            <person name="Qiu B.Y."/>
            <person name="Chen P.T."/>
            <person name="Zhang W."/>
            <person name="Slipinski A."/>
            <person name="Escalona H.E."/>
            <person name="Waterhouse R.M."/>
            <person name="Zwick A."/>
            <person name="Pang H."/>
        </authorList>
    </citation>
    <scope>NUCLEOTIDE SEQUENCE [LARGE SCALE GENOMIC DNA]</scope>
    <source>
        <strain evidence="1">SYSU2018</strain>
    </source>
</reference>
<evidence type="ECO:0000313" key="2">
    <source>
        <dbReference type="Proteomes" id="UP001516400"/>
    </source>
</evidence>
<protein>
    <submittedName>
        <fullName evidence="1">Uncharacterized protein</fullName>
    </submittedName>
</protein>
<accession>A0ABD2MGK4</accession>
<keyword evidence="2" id="KW-1185">Reference proteome</keyword>
<evidence type="ECO:0000313" key="1">
    <source>
        <dbReference type="EMBL" id="KAL3265489.1"/>
    </source>
</evidence>